<dbReference type="AlphaFoldDB" id="A0A7V4KDR0"/>
<protein>
    <submittedName>
        <fullName evidence="1">Uncharacterized protein</fullName>
    </submittedName>
</protein>
<comment type="caution">
    <text evidence="1">The sequence shown here is derived from an EMBL/GenBank/DDBJ whole genome shotgun (WGS) entry which is preliminary data.</text>
</comment>
<organism evidence="1">
    <name type="scientific">Fervidobacterium pennivorans</name>
    <dbReference type="NCBI Taxonomy" id="93466"/>
    <lineage>
        <taxon>Bacteria</taxon>
        <taxon>Thermotogati</taxon>
        <taxon>Thermotogota</taxon>
        <taxon>Thermotogae</taxon>
        <taxon>Thermotogales</taxon>
        <taxon>Fervidobacteriaceae</taxon>
        <taxon>Fervidobacterium</taxon>
    </lineage>
</organism>
<dbReference type="EMBL" id="DSZZ01000305">
    <property type="protein sequence ID" value="HGU53167.1"/>
    <property type="molecule type" value="Genomic_DNA"/>
</dbReference>
<reference evidence="1" key="1">
    <citation type="journal article" date="2020" name="mSystems">
        <title>Genome- and Community-Level Interaction Insights into Carbon Utilization and Element Cycling Functions of Hydrothermarchaeota in Hydrothermal Sediment.</title>
        <authorList>
            <person name="Zhou Z."/>
            <person name="Liu Y."/>
            <person name="Xu W."/>
            <person name="Pan J."/>
            <person name="Luo Z.H."/>
            <person name="Li M."/>
        </authorList>
    </citation>
    <scope>NUCLEOTIDE SEQUENCE [LARGE SCALE GENOMIC DNA]</scope>
    <source>
        <strain evidence="1">SpSt-61</strain>
    </source>
</reference>
<accession>A0A7V4KDR0</accession>
<name>A0A7V4KDR0_FERPE</name>
<gene>
    <name evidence="1" type="ORF">ENT78_06585</name>
</gene>
<sequence length="59" mass="6777">MVRMFGGLRRKNETKISDAKAEEEILSELRNGEEEKEKQTALVEIQLVRSVRLKVSLSC</sequence>
<proteinExistence type="predicted"/>
<evidence type="ECO:0000313" key="1">
    <source>
        <dbReference type="EMBL" id="HGU53167.1"/>
    </source>
</evidence>